<feature type="domain" description="DUF1722" evidence="1">
    <location>
        <begin position="192"/>
        <end position="304"/>
    </location>
</feature>
<organism evidence="2 3">
    <name type="scientific">Methanolobus mangrovi</name>
    <dbReference type="NCBI Taxonomy" id="3072977"/>
    <lineage>
        <taxon>Archaea</taxon>
        <taxon>Methanobacteriati</taxon>
        <taxon>Methanobacteriota</taxon>
        <taxon>Stenosarchaea group</taxon>
        <taxon>Methanomicrobia</taxon>
        <taxon>Methanosarcinales</taxon>
        <taxon>Methanosarcinaceae</taxon>
        <taxon>Methanolobus</taxon>
    </lineage>
</organism>
<dbReference type="EMBL" id="CP133594">
    <property type="protein sequence ID" value="WMW23123.1"/>
    <property type="molecule type" value="Genomic_DNA"/>
</dbReference>
<evidence type="ECO:0000313" key="2">
    <source>
        <dbReference type="EMBL" id="WMW23123.1"/>
    </source>
</evidence>
<dbReference type="Proteomes" id="UP001183006">
    <property type="component" value="Chromosome"/>
</dbReference>
<dbReference type="RefSeq" id="WP_309309239.1">
    <property type="nucleotide sequence ID" value="NZ_CP133594.1"/>
</dbReference>
<keyword evidence="3" id="KW-1185">Reference proteome</keyword>
<protein>
    <submittedName>
        <fullName evidence="2">DUF523 domain-containing protein</fullName>
    </submittedName>
</protein>
<dbReference type="InterPro" id="IPR007553">
    <property type="entry name" value="2-thiour_desulf"/>
</dbReference>
<dbReference type="PANTHER" id="PTHR30087:SF0">
    <property type="entry name" value="INNER MEMBRANE PROTEIN"/>
    <property type="match status" value="1"/>
</dbReference>
<dbReference type="KEGG" id="mmav:RE476_04655"/>
<evidence type="ECO:0000259" key="1">
    <source>
        <dbReference type="Pfam" id="PF08349"/>
    </source>
</evidence>
<evidence type="ECO:0000313" key="3">
    <source>
        <dbReference type="Proteomes" id="UP001183006"/>
    </source>
</evidence>
<reference evidence="2" key="1">
    <citation type="submission" date="2023-08" db="EMBL/GenBank/DDBJ databases">
        <title>Methanolobus mangrovi sp. nov. and Methanolobus sediminis sp. nov, two novel methylotrophic methanogens isolated from mangrove sediments in China.</title>
        <authorList>
            <person name="Zhou J."/>
        </authorList>
    </citation>
    <scope>NUCLEOTIDE SEQUENCE</scope>
    <source>
        <strain evidence="2">FTZ2</strain>
    </source>
</reference>
<dbReference type="InterPro" id="IPR013560">
    <property type="entry name" value="DUF1722"/>
</dbReference>
<proteinExistence type="predicted"/>
<sequence>MRKFPRPTVLVSKCLEFDNVRYNAQIVHSQIVRDLMPFVDFIKVCPEIEIGLGVPRDSLRLIKKNGEYRLIQPKTGEDLTERMNTFTCNFLDKLGDIDGFIFKGISPSMGVDDVKVYAGAYMAPVVERSAGLFARQVIARYPGYPIEENERLRNSRISHHFLTQLYTFAAFRQVKAEYSLDALLEFHKNNRFLFMTYNTEILIGMSELLGSGKETGSLFGEYESLLKQLMRKPGSLILKIETARNMFSMFADTTQAENSFFEDMLGRFKNNWISEDAVIEVLRMFSSRFYGVDSYEDTFLYPYPEEIKGQVDESRDKDYWDK</sequence>
<gene>
    <name evidence="2" type="ORF">RE476_04655</name>
</gene>
<dbReference type="AlphaFoldDB" id="A0AA51UHL1"/>
<dbReference type="Pfam" id="PF04463">
    <property type="entry name" value="2-thiour_desulf"/>
    <property type="match status" value="1"/>
</dbReference>
<name>A0AA51UHL1_9EURY</name>
<dbReference type="GeneID" id="84229406"/>
<accession>A0AA51UHL1</accession>
<dbReference type="PANTHER" id="PTHR30087">
    <property type="entry name" value="INNER MEMBRANE PROTEIN"/>
    <property type="match status" value="1"/>
</dbReference>
<dbReference type="Pfam" id="PF08349">
    <property type="entry name" value="DUF1722"/>
    <property type="match status" value="1"/>
</dbReference>